<reference evidence="7 8" key="1">
    <citation type="journal article" date="2011" name="EMBO J.">
        <title>Structural diversity of bacterial flagellar motors.</title>
        <authorList>
            <person name="Chen S."/>
            <person name="Beeby M."/>
            <person name="Murphy G.E."/>
            <person name="Leadbetter J.R."/>
            <person name="Hendrixson D.R."/>
            <person name="Briegel A."/>
            <person name="Li Z."/>
            <person name="Shi J."/>
            <person name="Tocheva E.I."/>
            <person name="Muller A."/>
            <person name="Dobro M.J."/>
            <person name="Jensen G.J."/>
        </authorList>
    </citation>
    <scope>NUCLEOTIDE SEQUENCE [LARGE SCALE GENOMIC DNA]</scope>
    <source>
        <strain evidence="7 8">DSM 6540</strain>
    </source>
</reference>
<evidence type="ECO:0000256" key="2">
    <source>
        <dbReference type="ARBA" id="ARBA00022475"/>
    </source>
</evidence>
<dbReference type="EMBL" id="AFGF01000157">
    <property type="protein sequence ID" value="EGO62927.1"/>
    <property type="molecule type" value="Genomic_DNA"/>
</dbReference>
<dbReference type="Pfam" id="PF03279">
    <property type="entry name" value="Lip_A_acyltrans"/>
    <property type="match status" value="1"/>
</dbReference>
<name>F7NM01_9FIRM</name>
<keyword evidence="5" id="KW-0472">Membrane</keyword>
<dbReference type="AlphaFoldDB" id="F7NM01"/>
<dbReference type="PANTHER" id="PTHR30606">
    <property type="entry name" value="LIPID A BIOSYNTHESIS LAUROYL ACYLTRANSFERASE"/>
    <property type="match status" value="1"/>
</dbReference>
<dbReference type="OrthoDB" id="9801955at2"/>
<evidence type="ECO:0000256" key="5">
    <source>
        <dbReference type="ARBA" id="ARBA00023136"/>
    </source>
</evidence>
<keyword evidence="2" id="KW-1003">Cell membrane</keyword>
<keyword evidence="3" id="KW-0997">Cell inner membrane</keyword>
<dbReference type="PANTHER" id="PTHR30606:SF10">
    <property type="entry name" value="PHOSPHATIDYLINOSITOL MANNOSIDE ACYLTRANSFERASE"/>
    <property type="match status" value="1"/>
</dbReference>
<comment type="subcellular location">
    <subcellularLocation>
        <location evidence="1">Cell inner membrane</location>
    </subcellularLocation>
</comment>
<keyword evidence="8" id="KW-1185">Reference proteome</keyword>
<evidence type="ECO:0000256" key="6">
    <source>
        <dbReference type="ARBA" id="ARBA00023315"/>
    </source>
</evidence>
<evidence type="ECO:0000313" key="8">
    <source>
        <dbReference type="Proteomes" id="UP000003240"/>
    </source>
</evidence>
<dbReference type="RefSeq" id="WP_004097329.1">
    <property type="nucleotide sequence ID" value="NZ_AFGF01000157.1"/>
</dbReference>
<dbReference type="CDD" id="cd07984">
    <property type="entry name" value="LPLAT_LABLAT-like"/>
    <property type="match status" value="1"/>
</dbReference>
<keyword evidence="6 7" id="KW-0012">Acyltransferase</keyword>
<evidence type="ECO:0000256" key="4">
    <source>
        <dbReference type="ARBA" id="ARBA00022679"/>
    </source>
</evidence>
<proteinExistence type="predicted"/>
<dbReference type="GO" id="GO:0016746">
    <property type="term" value="F:acyltransferase activity"/>
    <property type="evidence" value="ECO:0007669"/>
    <property type="project" value="UniProtKB-KW"/>
</dbReference>
<gene>
    <name evidence="7" type="ORF">ALO_15637</name>
</gene>
<dbReference type="GO" id="GO:0009247">
    <property type="term" value="P:glycolipid biosynthetic process"/>
    <property type="evidence" value="ECO:0007669"/>
    <property type="project" value="UniProtKB-ARBA"/>
</dbReference>
<dbReference type="InterPro" id="IPR004960">
    <property type="entry name" value="LipA_acyltrans"/>
</dbReference>
<organism evidence="7 8">
    <name type="scientific">Acetonema longum DSM 6540</name>
    <dbReference type="NCBI Taxonomy" id="1009370"/>
    <lineage>
        <taxon>Bacteria</taxon>
        <taxon>Bacillati</taxon>
        <taxon>Bacillota</taxon>
        <taxon>Negativicutes</taxon>
        <taxon>Acetonemataceae</taxon>
        <taxon>Acetonema</taxon>
    </lineage>
</organism>
<evidence type="ECO:0000313" key="7">
    <source>
        <dbReference type="EMBL" id="EGO62927.1"/>
    </source>
</evidence>
<keyword evidence="4 7" id="KW-0808">Transferase</keyword>
<protein>
    <submittedName>
        <fullName evidence="7">Lipid A biosynthesis acyltransferase</fullName>
    </submittedName>
</protein>
<evidence type="ECO:0000256" key="1">
    <source>
        <dbReference type="ARBA" id="ARBA00004533"/>
    </source>
</evidence>
<dbReference type="GO" id="GO:0005886">
    <property type="term" value="C:plasma membrane"/>
    <property type="evidence" value="ECO:0007669"/>
    <property type="project" value="UniProtKB-SubCell"/>
</dbReference>
<dbReference type="Proteomes" id="UP000003240">
    <property type="component" value="Unassembled WGS sequence"/>
</dbReference>
<comment type="caution">
    <text evidence="7">The sequence shown here is derived from an EMBL/GenBank/DDBJ whole genome shotgun (WGS) entry which is preliminary data.</text>
</comment>
<dbReference type="eggNOG" id="COG1560">
    <property type="taxonomic scope" value="Bacteria"/>
</dbReference>
<evidence type="ECO:0000256" key="3">
    <source>
        <dbReference type="ARBA" id="ARBA00022519"/>
    </source>
</evidence>
<sequence length="296" mass="33135">MSYYILKLCSRLLCLLPYRVVLTLGRILGRIYYAAAARQRLRAIDQIRERLNLSPDQADRTIRQLFIHLAQTALEILYLPALNKDNIHRYIQIENRHYLDQALAQGKGVAVLAAHLGNWEWLGAGLALYGYPVASIVKPQPSSRQVTSLINEYRRQAGIQLFGKGTSDVVGVARALKQGKVIGFFSDQDAGRHGLFIEVLGKMASVHTGIAIFARKLNCPVIPAFIVRNADGGHRILVQPPQSFECTGDATGDVERFSRRMSGIIESVIREYPGEWLWFQKRWRTQPPGEKAGAAS</sequence>
<dbReference type="STRING" id="1009370.ALO_15637"/>
<accession>F7NM01</accession>